<dbReference type="GO" id="GO:0044726">
    <property type="term" value="P:epigenetic programing of female pronucleus"/>
    <property type="evidence" value="ECO:0007669"/>
    <property type="project" value="TreeGrafter"/>
</dbReference>
<dbReference type="Pfam" id="PF15549">
    <property type="entry name" value="PGC7_Stella"/>
    <property type="match status" value="1"/>
</dbReference>
<proteinExistence type="predicted"/>
<dbReference type="GeneID" id="118498747"/>
<keyword evidence="2" id="KW-1185">Reference proteome</keyword>
<reference evidence="3" key="1">
    <citation type="submission" date="2025-08" db="UniProtKB">
        <authorList>
            <consortium name="RefSeq"/>
        </authorList>
    </citation>
    <scope>IDENTIFICATION</scope>
    <source>
        <tissue evidence="3">Muscle</tissue>
    </source>
</reference>
<evidence type="ECO:0000313" key="3">
    <source>
        <dbReference type="RefSeq" id="XP_035873269.1"/>
    </source>
</evidence>
<dbReference type="OrthoDB" id="9529981at2759"/>
<dbReference type="KEGG" id="pdic:118498747"/>
<sequence length="155" mass="18016">MDSPNFNPTWTLEPFQMSDERCFADAQALSELLARNLRKLTLDPSIQLSPLPPESSPEKQERGKSVQGPGLGLSQSALYERRRGVRTLASVRKERMRRMLQVIRFRTLSLLKKTPEERKREIEERARKFRCTCHYCLVHGDPSDNINLENNDEME</sequence>
<accession>A0A7E6D4P6</accession>
<name>A0A7E6D4P6_9CHIR</name>
<evidence type="ECO:0000313" key="2">
    <source>
        <dbReference type="Proteomes" id="UP000504628"/>
    </source>
</evidence>
<dbReference type="RefSeq" id="XP_035873269.1">
    <property type="nucleotide sequence ID" value="XM_036017376.1"/>
</dbReference>
<dbReference type="GO" id="GO:0005634">
    <property type="term" value="C:nucleus"/>
    <property type="evidence" value="ECO:0007669"/>
    <property type="project" value="TreeGrafter"/>
</dbReference>
<gene>
    <name evidence="3" type="primary">LOC118498747</name>
</gene>
<evidence type="ECO:0000256" key="1">
    <source>
        <dbReference type="SAM" id="MobiDB-lite"/>
    </source>
</evidence>
<protein>
    <submittedName>
        <fullName evidence="3">Developmental pluripotency-associated protein 3-like</fullName>
    </submittedName>
</protein>
<feature type="region of interest" description="Disordered" evidence="1">
    <location>
        <begin position="45"/>
        <end position="74"/>
    </location>
</feature>
<dbReference type="Proteomes" id="UP000504628">
    <property type="component" value="Chromosome 2"/>
</dbReference>
<organism evidence="2 3">
    <name type="scientific">Phyllostomus discolor</name>
    <name type="common">pale spear-nosed bat</name>
    <dbReference type="NCBI Taxonomy" id="89673"/>
    <lineage>
        <taxon>Eukaryota</taxon>
        <taxon>Metazoa</taxon>
        <taxon>Chordata</taxon>
        <taxon>Craniata</taxon>
        <taxon>Vertebrata</taxon>
        <taxon>Euteleostomi</taxon>
        <taxon>Mammalia</taxon>
        <taxon>Eutheria</taxon>
        <taxon>Laurasiatheria</taxon>
        <taxon>Chiroptera</taxon>
        <taxon>Yangochiroptera</taxon>
        <taxon>Phyllostomidae</taxon>
        <taxon>Phyllostominae</taxon>
        <taxon>Phyllostomus</taxon>
    </lineage>
</organism>
<dbReference type="InterPro" id="IPR029096">
    <property type="entry name" value="Dppa3"/>
</dbReference>
<dbReference type="AlphaFoldDB" id="A0A7E6D4P6"/>
<dbReference type="PANTHER" id="PTHR31577:SF2">
    <property type="entry name" value="DEVELOPMENTAL PLURIPOTENCY-ASSOCIATED PROTEIN 3"/>
    <property type="match status" value="1"/>
</dbReference>
<dbReference type="PANTHER" id="PTHR31577">
    <property type="entry name" value="DEVELOPMENTAL PLURIPOTENCY-ASSOCIATED PROTEIN 3-RELATED"/>
    <property type="match status" value="1"/>
</dbReference>
<dbReference type="InParanoid" id="A0A7E6D4P6"/>